<accession>A0A0J7NE10</accession>
<dbReference type="InterPro" id="IPR040676">
    <property type="entry name" value="DUF5641"/>
</dbReference>
<dbReference type="GO" id="GO:0003676">
    <property type="term" value="F:nucleic acid binding"/>
    <property type="evidence" value="ECO:0007669"/>
    <property type="project" value="InterPro"/>
</dbReference>
<gene>
    <name evidence="3" type="ORF">RF55_9437</name>
</gene>
<dbReference type="PANTHER" id="PTHR47331">
    <property type="entry name" value="PHD-TYPE DOMAIN-CONTAINING PROTEIN"/>
    <property type="match status" value="1"/>
</dbReference>
<sequence length="309" mass="34909">MSPASAARRSSADVEDNPTTILDSTRSYTGKETDPAAVHLEVVSDYTAEAFLAALKRFVSHRGLCRTIWSDCGTNFVDADAQLRALFTVSSPERRRIIGQLAADNIQWRFNPPSTPHLGGIWEAAVKSLKHHLWRVLGDATLTFEEMSTLLTQVEACLNSRPLQALSDDPEDLAALTPGHFLVGSVLTAVPELSLLDHPPNRLTRWQLLQRMRDHFWERWSKEYLHSLTHRPKWLKKETGFDVGRLYLIRQENTPPTRWPLARIVRVHPREDGQICVVTVRIAASEFTRPIVKLILLPVSDADVEETQA</sequence>
<feature type="region of interest" description="Disordered" evidence="1">
    <location>
        <begin position="1"/>
        <end position="28"/>
    </location>
</feature>
<dbReference type="Proteomes" id="UP000036403">
    <property type="component" value="Unassembled WGS sequence"/>
</dbReference>
<reference evidence="3 4" key="1">
    <citation type="submission" date="2015-04" db="EMBL/GenBank/DDBJ databases">
        <title>Lasius niger genome sequencing.</title>
        <authorList>
            <person name="Konorov E.A."/>
            <person name="Nikitin M.A."/>
            <person name="Kirill M.V."/>
            <person name="Chang P."/>
        </authorList>
    </citation>
    <scope>NUCLEOTIDE SEQUENCE [LARGE SCALE GENOMIC DNA]</scope>
    <source>
        <tissue evidence="3">Whole</tissue>
    </source>
</reference>
<dbReference type="AlphaFoldDB" id="A0A0J7NE10"/>
<proteinExistence type="predicted"/>
<evidence type="ECO:0000256" key="1">
    <source>
        <dbReference type="SAM" id="MobiDB-lite"/>
    </source>
</evidence>
<name>A0A0J7NE10_LASNI</name>
<dbReference type="EMBL" id="LBMM01006248">
    <property type="protein sequence ID" value="KMQ90765.1"/>
    <property type="molecule type" value="Genomic_DNA"/>
</dbReference>
<dbReference type="STRING" id="67767.A0A0J7NE10"/>
<keyword evidence="4" id="KW-1185">Reference proteome</keyword>
<evidence type="ECO:0000313" key="3">
    <source>
        <dbReference type="EMBL" id="KMQ90765.1"/>
    </source>
</evidence>
<dbReference type="GO" id="GO:0015074">
    <property type="term" value="P:DNA integration"/>
    <property type="evidence" value="ECO:0007669"/>
    <property type="project" value="InterPro"/>
</dbReference>
<protein>
    <recommendedName>
        <fullName evidence="2">Integrase catalytic domain-containing protein</fullName>
    </recommendedName>
</protein>
<dbReference type="InterPro" id="IPR001584">
    <property type="entry name" value="Integrase_cat-core"/>
</dbReference>
<dbReference type="OrthoDB" id="5984724at2759"/>
<organism evidence="3 4">
    <name type="scientific">Lasius niger</name>
    <name type="common">Black garden ant</name>
    <dbReference type="NCBI Taxonomy" id="67767"/>
    <lineage>
        <taxon>Eukaryota</taxon>
        <taxon>Metazoa</taxon>
        <taxon>Ecdysozoa</taxon>
        <taxon>Arthropoda</taxon>
        <taxon>Hexapoda</taxon>
        <taxon>Insecta</taxon>
        <taxon>Pterygota</taxon>
        <taxon>Neoptera</taxon>
        <taxon>Endopterygota</taxon>
        <taxon>Hymenoptera</taxon>
        <taxon>Apocrita</taxon>
        <taxon>Aculeata</taxon>
        <taxon>Formicoidea</taxon>
        <taxon>Formicidae</taxon>
        <taxon>Formicinae</taxon>
        <taxon>Lasius</taxon>
        <taxon>Lasius</taxon>
    </lineage>
</organism>
<feature type="compositionally biased region" description="Polar residues" evidence="1">
    <location>
        <begin position="17"/>
        <end position="28"/>
    </location>
</feature>
<dbReference type="SUPFAM" id="SSF53098">
    <property type="entry name" value="Ribonuclease H-like"/>
    <property type="match status" value="1"/>
</dbReference>
<evidence type="ECO:0000313" key="4">
    <source>
        <dbReference type="Proteomes" id="UP000036403"/>
    </source>
</evidence>
<dbReference type="PaxDb" id="67767-A0A0J7NE10"/>
<dbReference type="InterPro" id="IPR012337">
    <property type="entry name" value="RNaseH-like_sf"/>
</dbReference>
<dbReference type="PROSITE" id="PS50994">
    <property type="entry name" value="INTEGRASE"/>
    <property type="match status" value="1"/>
</dbReference>
<evidence type="ECO:0000259" key="2">
    <source>
        <dbReference type="PROSITE" id="PS50994"/>
    </source>
</evidence>
<dbReference type="PANTHER" id="PTHR47331:SF1">
    <property type="entry name" value="GAG-LIKE PROTEIN"/>
    <property type="match status" value="1"/>
</dbReference>
<dbReference type="InterPro" id="IPR036397">
    <property type="entry name" value="RNaseH_sf"/>
</dbReference>
<feature type="domain" description="Integrase catalytic" evidence="2">
    <location>
        <begin position="1"/>
        <end position="186"/>
    </location>
</feature>
<dbReference type="Pfam" id="PF18701">
    <property type="entry name" value="DUF5641"/>
    <property type="match status" value="1"/>
</dbReference>
<dbReference type="Gene3D" id="3.30.420.10">
    <property type="entry name" value="Ribonuclease H-like superfamily/Ribonuclease H"/>
    <property type="match status" value="1"/>
</dbReference>
<comment type="caution">
    <text evidence="3">The sequence shown here is derived from an EMBL/GenBank/DDBJ whole genome shotgun (WGS) entry which is preliminary data.</text>
</comment>